<reference evidence="7" key="1">
    <citation type="submission" date="2021-01" db="EMBL/GenBank/DDBJ databases">
        <title>Caligus Genome Assembly.</title>
        <authorList>
            <person name="Gallardo-Escarate C."/>
        </authorList>
    </citation>
    <scope>NUCLEOTIDE SEQUENCE [LARGE SCALE GENOMIC DNA]</scope>
</reference>
<protein>
    <submittedName>
        <fullName evidence="6">E3 ubiquitinprotein ligase MARCH5like</fullName>
    </submittedName>
</protein>
<sequence length="66" mass="7332">ILTGGICFASAYWSCVTYGAITVMQIYGHRKGMYLMESVDPLVLLVTLPLVPLGLCMGKMVRWHEP</sequence>
<evidence type="ECO:0000313" key="7">
    <source>
        <dbReference type="Proteomes" id="UP000595437"/>
    </source>
</evidence>
<keyword evidence="4 5" id="KW-0472">Membrane</keyword>
<gene>
    <name evidence="6" type="ORF">FKW44_021356</name>
</gene>
<dbReference type="GO" id="GO:0016020">
    <property type="term" value="C:membrane"/>
    <property type="evidence" value="ECO:0007669"/>
    <property type="project" value="UniProtKB-SubCell"/>
</dbReference>
<dbReference type="EMBL" id="CP045904">
    <property type="protein sequence ID" value="QQP36303.1"/>
    <property type="molecule type" value="Genomic_DNA"/>
</dbReference>
<organism evidence="6 7">
    <name type="scientific">Caligus rogercresseyi</name>
    <name type="common">Sea louse</name>
    <dbReference type="NCBI Taxonomy" id="217165"/>
    <lineage>
        <taxon>Eukaryota</taxon>
        <taxon>Metazoa</taxon>
        <taxon>Ecdysozoa</taxon>
        <taxon>Arthropoda</taxon>
        <taxon>Crustacea</taxon>
        <taxon>Multicrustacea</taxon>
        <taxon>Hexanauplia</taxon>
        <taxon>Copepoda</taxon>
        <taxon>Siphonostomatoida</taxon>
        <taxon>Caligidae</taxon>
        <taxon>Caligus</taxon>
    </lineage>
</organism>
<comment type="subcellular location">
    <subcellularLocation>
        <location evidence="1">Membrane</location>
        <topology evidence="1">Multi-pass membrane protein</topology>
    </subcellularLocation>
</comment>
<evidence type="ECO:0000313" key="6">
    <source>
        <dbReference type="EMBL" id="QQP36303.1"/>
    </source>
</evidence>
<keyword evidence="7" id="KW-1185">Reference proteome</keyword>
<evidence type="ECO:0000256" key="5">
    <source>
        <dbReference type="SAM" id="Phobius"/>
    </source>
</evidence>
<feature type="non-terminal residue" evidence="6">
    <location>
        <position position="1"/>
    </location>
</feature>
<name>A0A7T8GR96_CALRO</name>
<dbReference type="PANTHER" id="PTHR46283">
    <property type="entry name" value="E3 UBIQUITIN-PROTEIN LIGASE MARCH5"/>
    <property type="match status" value="1"/>
</dbReference>
<evidence type="ECO:0000256" key="2">
    <source>
        <dbReference type="ARBA" id="ARBA00022692"/>
    </source>
</evidence>
<feature type="non-terminal residue" evidence="6">
    <location>
        <position position="66"/>
    </location>
</feature>
<dbReference type="OrthoDB" id="5817083at2759"/>
<keyword evidence="2 5" id="KW-0812">Transmembrane</keyword>
<evidence type="ECO:0000256" key="4">
    <source>
        <dbReference type="ARBA" id="ARBA00023136"/>
    </source>
</evidence>
<keyword evidence="3 5" id="KW-1133">Transmembrane helix</keyword>
<accession>A0A7T8GR96</accession>
<dbReference type="AlphaFoldDB" id="A0A7T8GR96"/>
<feature type="transmembrane region" description="Helical" evidence="5">
    <location>
        <begin position="42"/>
        <end position="61"/>
    </location>
</feature>
<proteinExistence type="predicted"/>
<evidence type="ECO:0000256" key="3">
    <source>
        <dbReference type="ARBA" id="ARBA00022989"/>
    </source>
</evidence>
<evidence type="ECO:0000256" key="1">
    <source>
        <dbReference type="ARBA" id="ARBA00004141"/>
    </source>
</evidence>
<dbReference type="Proteomes" id="UP000595437">
    <property type="component" value="Chromosome 15"/>
</dbReference>